<reference evidence="6" key="1">
    <citation type="journal article" date="2020" name="Stud. Mycol.">
        <title>101 Dothideomycetes genomes: a test case for predicting lifestyles and emergence of pathogens.</title>
        <authorList>
            <person name="Haridas S."/>
            <person name="Albert R."/>
            <person name="Binder M."/>
            <person name="Bloem J."/>
            <person name="Labutti K."/>
            <person name="Salamov A."/>
            <person name="Andreopoulos B."/>
            <person name="Baker S."/>
            <person name="Barry K."/>
            <person name="Bills G."/>
            <person name="Bluhm B."/>
            <person name="Cannon C."/>
            <person name="Castanera R."/>
            <person name="Culley D."/>
            <person name="Daum C."/>
            <person name="Ezra D."/>
            <person name="Gonzalez J."/>
            <person name="Henrissat B."/>
            <person name="Kuo A."/>
            <person name="Liang C."/>
            <person name="Lipzen A."/>
            <person name="Lutzoni F."/>
            <person name="Magnuson J."/>
            <person name="Mondo S."/>
            <person name="Nolan M."/>
            <person name="Ohm R."/>
            <person name="Pangilinan J."/>
            <person name="Park H.-J."/>
            <person name="Ramirez L."/>
            <person name="Alfaro M."/>
            <person name="Sun H."/>
            <person name="Tritt A."/>
            <person name="Yoshinaga Y."/>
            <person name="Zwiers L.-H."/>
            <person name="Turgeon B."/>
            <person name="Goodwin S."/>
            <person name="Spatafora J."/>
            <person name="Crous P."/>
            <person name="Grigoriev I."/>
        </authorList>
    </citation>
    <scope>NUCLEOTIDE SEQUENCE</scope>
    <source>
        <strain evidence="6">HMLAC05119</strain>
    </source>
</reference>
<dbReference type="SUPFAM" id="SSF51905">
    <property type="entry name" value="FAD/NAD(P)-binding domain"/>
    <property type="match status" value="2"/>
</dbReference>
<proteinExistence type="predicted"/>
<dbReference type="PRINTS" id="PR00411">
    <property type="entry name" value="PNDRDTASEI"/>
</dbReference>
<accession>A0A6A5QIZ8</accession>
<dbReference type="PANTHER" id="PTHR43872:SF1">
    <property type="entry name" value="MONOOXYGENASE, PUTATIVE (AFU_ORTHOLOGUE AFUA_8G02570)-RELATED"/>
    <property type="match status" value="1"/>
</dbReference>
<evidence type="ECO:0000256" key="1">
    <source>
        <dbReference type="ARBA" id="ARBA00001974"/>
    </source>
</evidence>
<evidence type="ECO:0000256" key="4">
    <source>
        <dbReference type="ARBA" id="ARBA00023002"/>
    </source>
</evidence>
<keyword evidence="5" id="KW-0503">Monooxygenase</keyword>
<keyword evidence="3" id="KW-0274">FAD</keyword>
<dbReference type="EMBL" id="ML979137">
    <property type="protein sequence ID" value="KAF1914464.1"/>
    <property type="molecule type" value="Genomic_DNA"/>
</dbReference>
<evidence type="ECO:0000256" key="2">
    <source>
        <dbReference type="ARBA" id="ARBA00022630"/>
    </source>
</evidence>
<dbReference type="GO" id="GO:0050660">
    <property type="term" value="F:flavin adenine dinucleotide binding"/>
    <property type="evidence" value="ECO:0007669"/>
    <property type="project" value="InterPro"/>
</dbReference>
<dbReference type="AlphaFoldDB" id="A0A6A5QIZ8"/>
<dbReference type="GO" id="GO:0050661">
    <property type="term" value="F:NADP binding"/>
    <property type="evidence" value="ECO:0007669"/>
    <property type="project" value="InterPro"/>
</dbReference>
<dbReference type="GO" id="GO:0004499">
    <property type="term" value="F:N,N-dimethylaniline monooxygenase activity"/>
    <property type="evidence" value="ECO:0007669"/>
    <property type="project" value="InterPro"/>
</dbReference>
<comment type="cofactor">
    <cofactor evidence="1">
        <name>FAD</name>
        <dbReference type="ChEBI" id="CHEBI:57692"/>
    </cofactor>
</comment>
<dbReference type="OrthoDB" id="66881at2759"/>
<evidence type="ECO:0000256" key="5">
    <source>
        <dbReference type="ARBA" id="ARBA00023033"/>
    </source>
</evidence>
<dbReference type="Pfam" id="PF00743">
    <property type="entry name" value="FMO-like"/>
    <property type="match status" value="1"/>
</dbReference>
<dbReference type="InterPro" id="IPR036188">
    <property type="entry name" value="FAD/NAD-bd_sf"/>
</dbReference>
<keyword evidence="4" id="KW-0560">Oxidoreductase</keyword>
<keyword evidence="2" id="KW-0285">Flavoprotein</keyword>
<keyword evidence="7" id="KW-1185">Reference proteome</keyword>
<dbReference type="Gene3D" id="3.50.50.60">
    <property type="entry name" value="FAD/NAD(P)-binding domain"/>
    <property type="match status" value="3"/>
</dbReference>
<evidence type="ECO:0000313" key="7">
    <source>
        <dbReference type="Proteomes" id="UP000800096"/>
    </source>
</evidence>
<evidence type="ECO:0008006" key="8">
    <source>
        <dbReference type="Google" id="ProtNLM"/>
    </source>
</evidence>
<evidence type="ECO:0000256" key="3">
    <source>
        <dbReference type="ARBA" id="ARBA00022827"/>
    </source>
</evidence>
<dbReference type="InterPro" id="IPR020946">
    <property type="entry name" value="Flavin_mOase-like"/>
</dbReference>
<organism evidence="6 7">
    <name type="scientific">Ampelomyces quisqualis</name>
    <name type="common">Powdery mildew agent</name>
    <dbReference type="NCBI Taxonomy" id="50730"/>
    <lineage>
        <taxon>Eukaryota</taxon>
        <taxon>Fungi</taxon>
        <taxon>Dikarya</taxon>
        <taxon>Ascomycota</taxon>
        <taxon>Pezizomycotina</taxon>
        <taxon>Dothideomycetes</taxon>
        <taxon>Pleosporomycetidae</taxon>
        <taxon>Pleosporales</taxon>
        <taxon>Pleosporineae</taxon>
        <taxon>Phaeosphaeriaceae</taxon>
        <taxon>Ampelomyces</taxon>
    </lineage>
</organism>
<sequence>MRSCAADYDVIIIGAGISGINAAYRVQTQAPAGTSYTVLESRSEIGGTWDLFKYPGLRSDSDLYTFGFPWRPWTDGPAIAEAPLILDYLKEATRATGIDKAIKFQKKVVKADWSNTNLEWTLDLESNGKMEQLRGRFLVFGTGYYDYDTPLQVVIPGLEGFKGQVVHPQFWPEDLDYSNKEVAIIGSGATAVTIHPVIAKTAKQVTIVQRSPSYILAVRNQDSSIFQGIRRLSPHLAARLNRVRFLVFGYFLFYFARMFPSTTRKLIRGLTSKELPPSIPHDPHFNPSYNPWEQRLCVTPDGEFFRAMRDGKGGIVTGHIKTVTSSSIVLEDGQELPADIIVTATGLKLKVAGGIRITLDGEPYDISTKYMWKGMMLNDLPNAALVLGYTNASWTLGADATAQALTRLLNEMHQRGACAVVPRLNDGEKMTPQPVLDLNSTYIKKGKDVLPMTGDRGPWRARSNYFSDITEAKWGSIHNGLEYIVRKEK</sequence>
<gene>
    <name evidence="6" type="ORF">BDU57DRAFT_519475</name>
</gene>
<evidence type="ECO:0000313" key="6">
    <source>
        <dbReference type="EMBL" id="KAF1914464.1"/>
    </source>
</evidence>
<protein>
    <recommendedName>
        <fullName evidence="8">FAD-containing monooxygenase EthA</fullName>
    </recommendedName>
</protein>
<name>A0A6A5QIZ8_AMPQU</name>
<dbReference type="Proteomes" id="UP000800096">
    <property type="component" value="Unassembled WGS sequence"/>
</dbReference>
<dbReference type="InterPro" id="IPR051820">
    <property type="entry name" value="FAD-binding_MO"/>
</dbReference>
<dbReference type="PANTHER" id="PTHR43872">
    <property type="entry name" value="MONOOXYGENASE, PUTATIVE (AFU_ORTHOLOGUE AFUA_8G02570)-RELATED"/>
    <property type="match status" value="1"/>
</dbReference>